<dbReference type="InterPro" id="IPR038122">
    <property type="entry name" value="PFU_sf"/>
</dbReference>
<dbReference type="PROSITE" id="PS50294">
    <property type="entry name" value="WD_REPEATS_REGION"/>
    <property type="match status" value="2"/>
</dbReference>
<comment type="subcellular location">
    <subcellularLocation>
        <location evidence="1">Cytoplasm</location>
    </subcellularLocation>
</comment>
<name>A0ABR1JZ13_9AGAR</name>
<feature type="compositionally biased region" description="Low complexity" evidence="6">
    <location>
        <begin position="465"/>
        <end position="477"/>
    </location>
</feature>
<protein>
    <submittedName>
        <fullName evidence="9">WD repeat protein Lub1</fullName>
    </submittedName>
</protein>
<dbReference type="InterPro" id="IPR015155">
    <property type="entry name" value="PFU"/>
</dbReference>
<feature type="repeat" description="WD" evidence="5">
    <location>
        <begin position="103"/>
        <end position="133"/>
    </location>
</feature>
<keyword evidence="2" id="KW-0963">Cytoplasm</keyword>
<dbReference type="Gene3D" id="1.25.10.10">
    <property type="entry name" value="Leucine-rich Repeat Variant"/>
    <property type="match status" value="1"/>
</dbReference>
<dbReference type="CDD" id="cd00200">
    <property type="entry name" value="WD40"/>
    <property type="match status" value="1"/>
</dbReference>
<evidence type="ECO:0000256" key="1">
    <source>
        <dbReference type="ARBA" id="ARBA00004496"/>
    </source>
</evidence>
<evidence type="ECO:0000313" key="9">
    <source>
        <dbReference type="EMBL" id="KAK7467601.1"/>
    </source>
</evidence>
<reference evidence="9 10" key="1">
    <citation type="submission" date="2024-01" db="EMBL/GenBank/DDBJ databases">
        <title>A draft genome for the cacao thread blight pathogen Marasmiellus scandens.</title>
        <authorList>
            <person name="Baruah I.K."/>
            <person name="Leung J."/>
            <person name="Bukari Y."/>
            <person name="Amoako-Attah I."/>
            <person name="Meinhardt L.W."/>
            <person name="Bailey B.A."/>
            <person name="Cohen S.P."/>
        </authorList>
    </citation>
    <scope>NUCLEOTIDE SEQUENCE [LARGE SCALE GENOMIC DNA]</scope>
    <source>
        <strain evidence="9 10">GH-19</strain>
    </source>
</reference>
<proteinExistence type="predicted"/>
<dbReference type="Proteomes" id="UP001498398">
    <property type="component" value="Unassembled WGS sequence"/>
</dbReference>
<comment type="caution">
    <text evidence="9">The sequence shown here is derived from an EMBL/GenBank/DDBJ whole genome shotgun (WGS) entry which is preliminary data.</text>
</comment>
<gene>
    <name evidence="9" type="primary">lub1</name>
    <name evidence="9" type="ORF">VKT23_004654</name>
</gene>
<keyword evidence="10" id="KW-1185">Reference proteome</keyword>
<evidence type="ECO:0000256" key="3">
    <source>
        <dbReference type="ARBA" id="ARBA00022574"/>
    </source>
</evidence>
<dbReference type="EMBL" id="JBANRG010000004">
    <property type="protein sequence ID" value="KAK7467601.1"/>
    <property type="molecule type" value="Genomic_DNA"/>
</dbReference>
<evidence type="ECO:0000259" key="7">
    <source>
        <dbReference type="PROSITE" id="PS51394"/>
    </source>
</evidence>
<dbReference type="SUPFAM" id="SSF50978">
    <property type="entry name" value="WD40 repeat-like"/>
    <property type="match status" value="1"/>
</dbReference>
<dbReference type="InterPro" id="IPR001680">
    <property type="entry name" value="WD40_rpt"/>
</dbReference>
<dbReference type="Pfam" id="PF09070">
    <property type="entry name" value="PFU"/>
    <property type="match status" value="1"/>
</dbReference>
<dbReference type="PROSITE" id="PS51394">
    <property type="entry name" value="PFU"/>
    <property type="match status" value="1"/>
</dbReference>
<feature type="region of interest" description="Disordered" evidence="6">
    <location>
        <begin position="321"/>
        <end position="342"/>
    </location>
</feature>
<feature type="repeat" description="WD" evidence="5">
    <location>
        <begin position="221"/>
        <end position="252"/>
    </location>
</feature>
<accession>A0ABR1JZ13</accession>
<dbReference type="PROSITE" id="PS50082">
    <property type="entry name" value="WD_REPEATS_2"/>
    <property type="match status" value="4"/>
</dbReference>
<feature type="domain" description="PFU" evidence="7">
    <location>
        <begin position="357"/>
        <end position="451"/>
    </location>
</feature>
<feature type="region of interest" description="Disordered" evidence="6">
    <location>
        <begin position="457"/>
        <end position="503"/>
    </location>
</feature>
<dbReference type="InterPro" id="IPR013535">
    <property type="entry name" value="PUL_dom"/>
</dbReference>
<evidence type="ECO:0000256" key="4">
    <source>
        <dbReference type="ARBA" id="ARBA00022737"/>
    </source>
</evidence>
<feature type="domain" description="PUL" evidence="8">
    <location>
        <begin position="511"/>
        <end position="795"/>
    </location>
</feature>
<dbReference type="Gene3D" id="2.130.10.10">
    <property type="entry name" value="YVTN repeat-like/Quinoprotein amine dehydrogenase"/>
    <property type="match status" value="1"/>
</dbReference>
<evidence type="ECO:0000313" key="10">
    <source>
        <dbReference type="Proteomes" id="UP001498398"/>
    </source>
</evidence>
<dbReference type="InterPro" id="IPR011989">
    <property type="entry name" value="ARM-like"/>
</dbReference>
<sequence length="795" mass="87178">MPYKLSATLKAHSSDVRAVKSPTNDIVLSASRDTTAISWRRQSQSSNFEPETVLRAGSRYVNAVTYLPPTPESPKGYAVTGGQDSVINVFSLSNPKEDPDYTLLGHSENVCALDATPGGAIVSGSWDRTAKVWRNFSLAYELRGHEQAVWAVLAIDEEQVLTASADKTIKLWMRHKLLNTFTGHQDAVRGLALIPDLGFASCSNDSEIRVWTFGGDIIYSLSGHTSFVYSLSVLPNGDIVSGGEDRSVRIWKDGECSQVLVHPAISVWAVSSMPNGDIVTGCSDGVVRVFSESEERWATAADLKEYDDQVANQALPSQQVGDVKKSDLPGLEALETPGKKPGEVKMVRNGDKVEAHQWDSGSFTWQKVGDVVDAVGQNRKQLYQGKEYDYVFDVEIDGRPPLKLPYNASENPFAAAQRFLESNDLPMHQIDEVVDFIQKNTSGVNLGSGGEEYVDPYTGASRYRGGPSSAPTGPSSSYVDPFTGHSRYSGSNSSNPPPSQPSQAAAPIALKLIPMRSPSLFKQATLAPMRSRIFQFDEQIKHEISTSSLAMYPEETRSFEVVFAYLQHIIDGTGKSPPPSPTDVESVIHVLERWPTVYLLPVLDVSRLVVAFCPDVFQSTPGLINRLFDALPKAAEWDSPWTAPLPKDRERNSMIVLRALANIFQDGVDVDGTWLAQTLKALEQIPFEVLVKSQRLALATVLFNISCMNLRKSFEVQARNQHLELSLRVVRGETEDSQTTYRTLVGIGNILYIAQTKGPLLEPSQSQSISQAISAIPPVFAQDVEAIAREVTSLL</sequence>
<dbReference type="PROSITE" id="PS51396">
    <property type="entry name" value="PUL"/>
    <property type="match status" value="1"/>
</dbReference>
<evidence type="ECO:0000256" key="5">
    <source>
        <dbReference type="PROSITE-ProRule" id="PRU00221"/>
    </source>
</evidence>
<dbReference type="Pfam" id="PF00400">
    <property type="entry name" value="WD40"/>
    <property type="match status" value="6"/>
</dbReference>
<dbReference type="Pfam" id="PF08324">
    <property type="entry name" value="PUL"/>
    <property type="match status" value="1"/>
</dbReference>
<evidence type="ECO:0000259" key="8">
    <source>
        <dbReference type="PROSITE" id="PS51396"/>
    </source>
</evidence>
<dbReference type="Gene3D" id="3.10.20.870">
    <property type="entry name" value="PFU (PLAA family ubiquitin binding), C-terminal domain"/>
    <property type="match status" value="1"/>
</dbReference>
<dbReference type="SMART" id="SM00320">
    <property type="entry name" value="WD40"/>
    <property type="match status" value="7"/>
</dbReference>
<dbReference type="InterPro" id="IPR036322">
    <property type="entry name" value="WD40_repeat_dom_sf"/>
</dbReference>
<dbReference type="PANTHER" id="PTHR19849">
    <property type="entry name" value="PHOSPHOLIPASE A-2-ACTIVATING PROTEIN"/>
    <property type="match status" value="1"/>
</dbReference>
<keyword evidence="3 5" id="KW-0853">WD repeat</keyword>
<feature type="repeat" description="WD" evidence="5">
    <location>
        <begin position="181"/>
        <end position="211"/>
    </location>
</feature>
<organism evidence="9 10">
    <name type="scientific">Marasmiellus scandens</name>
    <dbReference type="NCBI Taxonomy" id="2682957"/>
    <lineage>
        <taxon>Eukaryota</taxon>
        <taxon>Fungi</taxon>
        <taxon>Dikarya</taxon>
        <taxon>Basidiomycota</taxon>
        <taxon>Agaricomycotina</taxon>
        <taxon>Agaricomycetes</taxon>
        <taxon>Agaricomycetidae</taxon>
        <taxon>Agaricales</taxon>
        <taxon>Marasmiineae</taxon>
        <taxon>Omphalotaceae</taxon>
        <taxon>Marasmiellus</taxon>
    </lineage>
</organism>
<keyword evidence="4" id="KW-0677">Repeat</keyword>
<dbReference type="PANTHER" id="PTHR19849:SF0">
    <property type="entry name" value="PHOSPHOLIPASE A-2-ACTIVATING PROTEIN"/>
    <property type="match status" value="1"/>
</dbReference>
<feature type="repeat" description="WD" evidence="5">
    <location>
        <begin position="142"/>
        <end position="172"/>
    </location>
</feature>
<evidence type="ECO:0000256" key="6">
    <source>
        <dbReference type="SAM" id="MobiDB-lite"/>
    </source>
</evidence>
<dbReference type="InterPro" id="IPR015943">
    <property type="entry name" value="WD40/YVTN_repeat-like_dom_sf"/>
</dbReference>
<evidence type="ECO:0000256" key="2">
    <source>
        <dbReference type="ARBA" id="ARBA00022490"/>
    </source>
</evidence>